<evidence type="ECO:0000313" key="7">
    <source>
        <dbReference type="Proteomes" id="UP000035680"/>
    </source>
</evidence>
<keyword evidence="5" id="KW-1133">Transmembrane helix</keyword>
<dbReference type="PANTHER" id="PTHR13943:SF77">
    <property type="entry name" value="LRAT DOMAIN-CONTAINING PROTEIN"/>
    <property type="match status" value="1"/>
</dbReference>
<evidence type="ECO:0000256" key="4">
    <source>
        <dbReference type="ARBA" id="ARBA00023098"/>
    </source>
</evidence>
<keyword evidence="5" id="KW-0472">Membrane</keyword>
<keyword evidence="5" id="KW-0812">Transmembrane</keyword>
<dbReference type="InterPro" id="IPR007053">
    <property type="entry name" value="LRAT_dom"/>
</dbReference>
<dbReference type="GO" id="GO:0005737">
    <property type="term" value="C:cytoplasm"/>
    <property type="evidence" value="ECO:0007669"/>
    <property type="project" value="TreeGrafter"/>
</dbReference>
<dbReference type="PANTHER" id="PTHR13943">
    <property type="entry name" value="HRAS-LIKE SUPPRESSOR - RELATED"/>
    <property type="match status" value="1"/>
</dbReference>
<keyword evidence="7" id="KW-1185">Reference proteome</keyword>
<dbReference type="Gene3D" id="3.90.1720.10">
    <property type="entry name" value="endopeptidase domain like (from Nostoc punctiforme)"/>
    <property type="match status" value="1"/>
</dbReference>
<dbReference type="GO" id="GO:0016410">
    <property type="term" value="F:N-acyltransferase activity"/>
    <property type="evidence" value="ECO:0007669"/>
    <property type="project" value="TreeGrafter"/>
</dbReference>
<sequence>MNDSCKTTWSSAEDLVGKLKIGDLVEFKRCASSGVGLYNHWGVYMGFENGIHGIGHVSSTGNLIKKSEICVENLFDVSEGGDCRINNSMDILFDPSSENCIKSVIKNKLGDHTYNLLVNNCEHFAKMARYGMSVSGQANNAVALLGAVAVFAFTLNPLTSIAAGGCLYCISFLKDITFMPFFKYLVETILNKFLPKKKYLGN</sequence>
<accession>A0A0K0EUU6</accession>
<dbReference type="GO" id="GO:0070292">
    <property type="term" value="P:N-acylphosphatidylethanolamine metabolic process"/>
    <property type="evidence" value="ECO:0007669"/>
    <property type="project" value="TreeGrafter"/>
</dbReference>
<dbReference type="GO" id="GO:0008970">
    <property type="term" value="F:phospholipase A1 activity"/>
    <property type="evidence" value="ECO:0007669"/>
    <property type="project" value="TreeGrafter"/>
</dbReference>
<evidence type="ECO:0000256" key="3">
    <source>
        <dbReference type="ARBA" id="ARBA00022801"/>
    </source>
</evidence>
<dbReference type="PROSITE" id="PS51934">
    <property type="entry name" value="LRAT"/>
    <property type="match status" value="1"/>
</dbReference>
<keyword evidence="3" id="KW-0378">Hydrolase</keyword>
<dbReference type="InterPro" id="IPR051496">
    <property type="entry name" value="H-rev107_PLA/AT"/>
</dbReference>
<feature type="transmembrane region" description="Helical" evidence="5">
    <location>
        <begin position="138"/>
        <end position="155"/>
    </location>
</feature>
<name>A0A0K0EUU6_STRVS</name>
<evidence type="ECO:0000259" key="6">
    <source>
        <dbReference type="PROSITE" id="PS51934"/>
    </source>
</evidence>
<reference evidence="8" key="2">
    <citation type="submission" date="2015-08" db="UniProtKB">
        <authorList>
            <consortium name="WormBaseParasite"/>
        </authorList>
    </citation>
    <scope>IDENTIFICATION</scope>
</reference>
<feature type="domain" description="LRAT" evidence="6">
    <location>
        <begin position="30"/>
        <end position="137"/>
    </location>
</feature>
<comment type="similarity">
    <text evidence="1">Belongs to the H-rev107 family.</text>
</comment>
<feature type="transmembrane region" description="Helical" evidence="5">
    <location>
        <begin position="161"/>
        <end position="186"/>
    </location>
</feature>
<evidence type="ECO:0000256" key="5">
    <source>
        <dbReference type="SAM" id="Phobius"/>
    </source>
</evidence>
<evidence type="ECO:0000256" key="2">
    <source>
        <dbReference type="ARBA" id="ARBA00022679"/>
    </source>
</evidence>
<dbReference type="Proteomes" id="UP000035680">
    <property type="component" value="Unassembled WGS sequence"/>
</dbReference>
<evidence type="ECO:0000256" key="1">
    <source>
        <dbReference type="ARBA" id="ARBA00007824"/>
    </source>
</evidence>
<keyword evidence="2" id="KW-0808">Transferase</keyword>
<reference evidence="7" key="1">
    <citation type="submission" date="2014-07" db="EMBL/GenBank/DDBJ databases">
        <authorList>
            <person name="Martin A.A"/>
            <person name="De Silva N."/>
        </authorList>
    </citation>
    <scope>NUCLEOTIDE SEQUENCE</scope>
</reference>
<proteinExistence type="inferred from homology"/>
<evidence type="ECO:0000313" key="8">
    <source>
        <dbReference type="WBParaSite" id="SVE_0029200.1"/>
    </source>
</evidence>
<keyword evidence="4" id="KW-0443">Lipid metabolism</keyword>
<dbReference type="GO" id="GO:0004623">
    <property type="term" value="F:phospholipase A2 activity"/>
    <property type="evidence" value="ECO:0007669"/>
    <property type="project" value="TreeGrafter"/>
</dbReference>
<dbReference type="Pfam" id="PF04970">
    <property type="entry name" value="LRAT"/>
    <property type="match status" value="1"/>
</dbReference>
<organism evidence="7 8">
    <name type="scientific">Strongyloides venezuelensis</name>
    <name type="common">Threadworm</name>
    <dbReference type="NCBI Taxonomy" id="75913"/>
    <lineage>
        <taxon>Eukaryota</taxon>
        <taxon>Metazoa</taxon>
        <taxon>Ecdysozoa</taxon>
        <taxon>Nematoda</taxon>
        <taxon>Chromadorea</taxon>
        <taxon>Rhabditida</taxon>
        <taxon>Tylenchina</taxon>
        <taxon>Panagrolaimomorpha</taxon>
        <taxon>Strongyloidoidea</taxon>
        <taxon>Strongyloididae</taxon>
        <taxon>Strongyloides</taxon>
    </lineage>
</organism>
<dbReference type="STRING" id="75913.A0A0K0EUU6"/>
<protein>
    <submittedName>
        <fullName evidence="8">LRAT domain-containing protein</fullName>
    </submittedName>
</protein>
<dbReference type="WBParaSite" id="SVE_0029200.1">
    <property type="protein sequence ID" value="SVE_0029200.1"/>
    <property type="gene ID" value="SVE_0029200"/>
</dbReference>
<dbReference type="AlphaFoldDB" id="A0A0K0EUU6"/>